<feature type="transmembrane region" description="Helical" evidence="1">
    <location>
        <begin position="12"/>
        <end position="31"/>
    </location>
</feature>
<evidence type="ECO:0008006" key="4">
    <source>
        <dbReference type="Google" id="ProtNLM"/>
    </source>
</evidence>
<accession>A0ABP2XGC2</accession>
<dbReference type="EMBL" id="APJW01000002">
    <property type="protein sequence ID" value="EQM62790.1"/>
    <property type="molecule type" value="Genomic_DNA"/>
</dbReference>
<name>A0ABP2XGC2_9CHLA</name>
<comment type="caution">
    <text evidence="2">The sequence shown here is derived from an EMBL/GenBank/DDBJ whole genome shotgun (WGS) entry which is preliminary data.</text>
</comment>
<dbReference type="RefSeq" id="WP_020370019.1">
    <property type="nucleotide sequence ID" value="NZ_APJW01000002.1"/>
</dbReference>
<keyword evidence="3" id="KW-1185">Reference proteome</keyword>
<dbReference type="Proteomes" id="UP000016064">
    <property type="component" value="Unassembled WGS sequence"/>
</dbReference>
<keyword evidence="1" id="KW-1133">Transmembrane helix</keyword>
<evidence type="ECO:0000313" key="2">
    <source>
        <dbReference type="EMBL" id="EQM62790.1"/>
    </source>
</evidence>
<sequence>MRKILWLRCFEEIIVNSWWLILCILIGRFVYDRAIGNLHQEEQRLKSRVTYIQGQILRAEEKQKELRLHIQHWDDPLVIEAALIQRLGLVPKGYTKVSFFSPEDTNPGT</sequence>
<proteinExistence type="predicted"/>
<organism evidence="2 3">
    <name type="scientific">Chlamydia ibidis 10-1398/6</name>
    <dbReference type="NCBI Taxonomy" id="1046581"/>
    <lineage>
        <taxon>Bacteria</taxon>
        <taxon>Pseudomonadati</taxon>
        <taxon>Chlamydiota</taxon>
        <taxon>Chlamydiia</taxon>
        <taxon>Chlamydiales</taxon>
        <taxon>Chlamydiaceae</taxon>
        <taxon>Chlamydia/Chlamydophila group</taxon>
        <taxon>Chlamydia</taxon>
    </lineage>
</organism>
<evidence type="ECO:0000313" key="3">
    <source>
        <dbReference type="Proteomes" id="UP000016064"/>
    </source>
</evidence>
<gene>
    <name evidence="2" type="ORF">H359_0462</name>
</gene>
<protein>
    <recommendedName>
        <fullName evidence="4">Septum formation initiator family protein</fullName>
    </recommendedName>
</protein>
<keyword evidence="1" id="KW-0472">Membrane</keyword>
<keyword evidence="1" id="KW-0812">Transmembrane</keyword>
<reference evidence="2 3" key="1">
    <citation type="submission" date="2013-07" db="EMBL/GenBank/DDBJ databases">
        <title>Isolation of a new Chlamydia species from the feral Sacred Ibis (Threskiornis aethiopicus): Chlamydia ibidis.</title>
        <authorList>
            <person name="Vorimore F."/>
            <person name="Hsia R.-C."/>
            <person name="Huot-Creasy H."/>
            <person name="Bastian S."/>
            <person name="Deruyter L."/>
            <person name="Passet A."/>
            <person name="Sachse K."/>
            <person name="Bavoil P."/>
            <person name="Myers G."/>
            <person name="Laroucau K."/>
        </authorList>
    </citation>
    <scope>NUCLEOTIDE SEQUENCE [LARGE SCALE GENOMIC DNA]</scope>
    <source>
        <strain evidence="2 3">10-1398/6</strain>
    </source>
</reference>
<evidence type="ECO:0000256" key="1">
    <source>
        <dbReference type="SAM" id="Phobius"/>
    </source>
</evidence>